<dbReference type="CDD" id="cd00609">
    <property type="entry name" value="AAT_like"/>
    <property type="match status" value="1"/>
</dbReference>
<dbReference type="PANTHER" id="PTHR43525:SF2">
    <property type="entry name" value="CYSTATHIONINE BETA-LYASE-RELATED"/>
    <property type="match status" value="1"/>
</dbReference>
<dbReference type="InterPro" id="IPR015422">
    <property type="entry name" value="PyrdxlP-dep_Trfase_small"/>
</dbReference>
<protein>
    <recommendedName>
        <fullName evidence="2">cysteine-S-conjugate beta-lyase</fullName>
        <ecNumber evidence="2">4.4.1.13</ecNumber>
    </recommendedName>
</protein>
<reference evidence="8" key="1">
    <citation type="submission" date="2017-04" db="EMBL/GenBank/DDBJ databases">
        <authorList>
            <person name="Varghese N."/>
            <person name="Submissions S."/>
        </authorList>
    </citation>
    <scope>NUCLEOTIDE SEQUENCE [LARGE SCALE GENOMIC DNA]</scope>
    <source>
        <strain evidence="8">VKM Ac-2510</strain>
    </source>
</reference>
<dbReference type="PANTHER" id="PTHR43525">
    <property type="entry name" value="PROTEIN MALY"/>
    <property type="match status" value="1"/>
</dbReference>
<dbReference type="SUPFAM" id="SSF53383">
    <property type="entry name" value="PLP-dependent transferases"/>
    <property type="match status" value="1"/>
</dbReference>
<keyword evidence="4 7" id="KW-0456">Lyase</keyword>
<evidence type="ECO:0000313" key="8">
    <source>
        <dbReference type="Proteomes" id="UP000193244"/>
    </source>
</evidence>
<proteinExistence type="inferred from homology"/>
<dbReference type="OrthoDB" id="3224382at2"/>
<comment type="similarity">
    <text evidence="5">Belongs to the class-II pyridoxal-phosphate-dependent aminotransferase family. MalY/PatB cystathionine beta-lyase subfamily.</text>
</comment>
<accession>A0A1X7IIW7</accession>
<dbReference type="RefSeq" id="WP_085482723.1">
    <property type="nucleotide sequence ID" value="NZ_FXAY01000001.1"/>
</dbReference>
<dbReference type="InterPro" id="IPR051798">
    <property type="entry name" value="Class-II_PLP-Dep_Aminotrans"/>
</dbReference>
<dbReference type="EMBL" id="FXAY01000001">
    <property type="protein sequence ID" value="SMG14758.1"/>
    <property type="molecule type" value="Genomic_DNA"/>
</dbReference>
<keyword evidence="8" id="KW-1185">Reference proteome</keyword>
<dbReference type="Proteomes" id="UP000193244">
    <property type="component" value="Unassembled WGS sequence"/>
</dbReference>
<keyword evidence="3" id="KW-0663">Pyridoxal phosphate</keyword>
<dbReference type="STRING" id="150121.SAMN06296010_0568"/>
<organism evidence="7 8">
    <name type="scientific">Agreia pratensis</name>
    <dbReference type="NCBI Taxonomy" id="150121"/>
    <lineage>
        <taxon>Bacteria</taxon>
        <taxon>Bacillati</taxon>
        <taxon>Actinomycetota</taxon>
        <taxon>Actinomycetes</taxon>
        <taxon>Micrococcales</taxon>
        <taxon>Microbacteriaceae</taxon>
        <taxon>Agreia</taxon>
    </lineage>
</organism>
<evidence type="ECO:0000256" key="2">
    <source>
        <dbReference type="ARBA" id="ARBA00012224"/>
    </source>
</evidence>
<evidence type="ECO:0000256" key="4">
    <source>
        <dbReference type="ARBA" id="ARBA00023239"/>
    </source>
</evidence>
<name>A0A1X7IIW7_9MICO</name>
<sequence length="404" mass="44024">MTHAFDRITRAELSIPSSRKWSLHPGTIGAWVAEMDFGTAPQVTRALHQAIDDGNLGYLAPATSHEMGKATAAWHRDEYGWDFPWQNVHAVSDVMAALEVAITKFSPAGTGVIIPTPAYMPFLSFVPTLGREVFEVPGVTDARTGRWQHDLAGIEAAFHAGARTLILCNPQNPTGTVLTRDELEAIAAIVDRHNGRVFADEIHAPLRYEGVAHIPYASVNEITARHTITSTSASKAWNLPGLKTAQLITSNTADEELYQTFGFAVMHGAATPGVIAATVAYTEGREWLGEVVDYLDGNRRLLAELLAEHLPEVRYTIPDATYIAWLDCSDLEIEGSVADFFRVEAGVTLTDGALCGRGYEGYARIIFAMPRPILEQAVIEMAAAVRRCLSRPAPHLYATESSIS</sequence>
<dbReference type="InterPro" id="IPR004839">
    <property type="entry name" value="Aminotransferase_I/II_large"/>
</dbReference>
<dbReference type="AlphaFoldDB" id="A0A1X7IIW7"/>
<dbReference type="GO" id="GO:0030170">
    <property type="term" value="F:pyridoxal phosphate binding"/>
    <property type="evidence" value="ECO:0007669"/>
    <property type="project" value="InterPro"/>
</dbReference>
<dbReference type="GO" id="GO:0047804">
    <property type="term" value="F:cysteine-S-conjugate beta-lyase activity"/>
    <property type="evidence" value="ECO:0007669"/>
    <property type="project" value="UniProtKB-EC"/>
</dbReference>
<dbReference type="Gene3D" id="3.90.1150.10">
    <property type="entry name" value="Aspartate Aminotransferase, domain 1"/>
    <property type="match status" value="1"/>
</dbReference>
<dbReference type="EC" id="4.4.1.13" evidence="2"/>
<dbReference type="Pfam" id="PF00155">
    <property type="entry name" value="Aminotran_1_2"/>
    <property type="match status" value="1"/>
</dbReference>
<evidence type="ECO:0000313" key="7">
    <source>
        <dbReference type="EMBL" id="SMG14758.1"/>
    </source>
</evidence>
<feature type="domain" description="Aminotransferase class I/classII large" evidence="6">
    <location>
        <begin position="34"/>
        <end position="377"/>
    </location>
</feature>
<evidence type="ECO:0000256" key="5">
    <source>
        <dbReference type="ARBA" id="ARBA00037974"/>
    </source>
</evidence>
<evidence type="ECO:0000256" key="1">
    <source>
        <dbReference type="ARBA" id="ARBA00001933"/>
    </source>
</evidence>
<dbReference type="InterPro" id="IPR015421">
    <property type="entry name" value="PyrdxlP-dep_Trfase_major"/>
</dbReference>
<evidence type="ECO:0000256" key="3">
    <source>
        <dbReference type="ARBA" id="ARBA00022898"/>
    </source>
</evidence>
<comment type="cofactor">
    <cofactor evidence="1">
        <name>pyridoxal 5'-phosphate</name>
        <dbReference type="ChEBI" id="CHEBI:597326"/>
    </cofactor>
</comment>
<evidence type="ECO:0000259" key="6">
    <source>
        <dbReference type="Pfam" id="PF00155"/>
    </source>
</evidence>
<dbReference type="InterPro" id="IPR015424">
    <property type="entry name" value="PyrdxlP-dep_Trfase"/>
</dbReference>
<gene>
    <name evidence="7" type="ORF">SAMN06296010_0568</name>
</gene>
<dbReference type="Gene3D" id="3.40.640.10">
    <property type="entry name" value="Type I PLP-dependent aspartate aminotransferase-like (Major domain)"/>
    <property type="match status" value="1"/>
</dbReference>